<evidence type="ECO:0000256" key="6">
    <source>
        <dbReference type="SAM" id="MobiDB-lite"/>
    </source>
</evidence>
<evidence type="ECO:0000256" key="4">
    <source>
        <dbReference type="ARBA" id="ARBA00023143"/>
    </source>
</evidence>
<dbReference type="PANTHER" id="PTHR30435:SF1">
    <property type="entry name" value="FLAGELLAR HOOK PROTEIN FLGE"/>
    <property type="match status" value="1"/>
</dbReference>
<dbReference type="InterPro" id="IPR011491">
    <property type="entry name" value="FlgE_D2"/>
</dbReference>
<comment type="similarity">
    <text evidence="2 5">Belongs to the flagella basal body rod proteins family.</text>
</comment>
<keyword evidence="12" id="KW-1185">Reference proteome</keyword>
<evidence type="ECO:0000259" key="9">
    <source>
        <dbReference type="Pfam" id="PF07559"/>
    </source>
</evidence>
<evidence type="ECO:0000256" key="1">
    <source>
        <dbReference type="ARBA" id="ARBA00004117"/>
    </source>
</evidence>
<name>A0A1M6FYP4_9FIRM</name>
<dbReference type="Proteomes" id="UP000324781">
    <property type="component" value="Unassembled WGS sequence"/>
</dbReference>
<dbReference type="InterPro" id="IPR020013">
    <property type="entry name" value="Flagellar_FlgE/F/G"/>
</dbReference>
<accession>A0A1M6FYP4</accession>
<keyword evidence="11" id="KW-0282">Flagellum</keyword>
<reference evidence="11 12" key="1">
    <citation type="submission" date="2016-11" db="EMBL/GenBank/DDBJ databases">
        <authorList>
            <person name="Varghese N."/>
            <person name="Submissions S."/>
        </authorList>
    </citation>
    <scope>NUCLEOTIDE SEQUENCE [LARGE SCALE GENOMIC DNA]</scope>
    <source>
        <strain evidence="11 12">DSM 19027</strain>
    </source>
</reference>
<dbReference type="EMBL" id="FQZP01000020">
    <property type="protein sequence ID" value="SHJ02790.1"/>
    <property type="molecule type" value="Genomic_DNA"/>
</dbReference>
<dbReference type="InterPro" id="IPR019776">
    <property type="entry name" value="Flagellar_basal_body_rod_CS"/>
</dbReference>
<dbReference type="InterPro" id="IPR053967">
    <property type="entry name" value="LlgE_F_G-like_D1"/>
</dbReference>
<dbReference type="RefSeq" id="WP_149678609.1">
    <property type="nucleotide sequence ID" value="NZ_FQZP01000020.1"/>
</dbReference>
<feature type="domain" description="Flagellar hook protein FlgE D2" evidence="9">
    <location>
        <begin position="241"/>
        <end position="359"/>
    </location>
</feature>
<protein>
    <recommendedName>
        <fullName evidence="3 5">Flagellar hook protein FlgE</fullName>
    </recommendedName>
</protein>
<dbReference type="GO" id="GO:0009425">
    <property type="term" value="C:bacterial-type flagellum basal body"/>
    <property type="evidence" value="ECO:0007669"/>
    <property type="project" value="UniProtKB-SubCell"/>
</dbReference>
<dbReference type="InterPro" id="IPR037925">
    <property type="entry name" value="FlgE/F/G-like"/>
</dbReference>
<dbReference type="InterPro" id="IPR010930">
    <property type="entry name" value="Flg_bb/hook_C_dom"/>
</dbReference>
<organism evidence="11 12">
    <name type="scientific">Thermoclostridium caenicola</name>
    <dbReference type="NCBI Taxonomy" id="659425"/>
    <lineage>
        <taxon>Bacteria</taxon>
        <taxon>Bacillati</taxon>
        <taxon>Bacillota</taxon>
        <taxon>Clostridia</taxon>
        <taxon>Eubacteriales</taxon>
        <taxon>Oscillospiraceae</taxon>
        <taxon>Thermoclostridium</taxon>
    </lineage>
</organism>
<dbReference type="PANTHER" id="PTHR30435">
    <property type="entry name" value="FLAGELLAR PROTEIN"/>
    <property type="match status" value="1"/>
</dbReference>
<evidence type="ECO:0000256" key="3">
    <source>
        <dbReference type="ARBA" id="ARBA00019015"/>
    </source>
</evidence>
<dbReference type="NCBIfam" id="TIGR03506">
    <property type="entry name" value="FlgEFG_subfam"/>
    <property type="match status" value="1"/>
</dbReference>
<evidence type="ECO:0000256" key="5">
    <source>
        <dbReference type="RuleBase" id="RU362116"/>
    </source>
</evidence>
<dbReference type="Pfam" id="PF22692">
    <property type="entry name" value="LlgE_F_G_D1"/>
    <property type="match status" value="1"/>
</dbReference>
<sequence>MMVSMFASVSGLKSHQTKMDVIGNNVANVNTVGFKAARTTFQEIFAQTLSSGSAPDSATGRGGTNPMQIGLGMTVDSISTDMGRGSVQRTESPSDLSIEGEGFFIVRSGNSGEFLFTRAGNFTFDVAGNLVTSSGKNVYGWMDYEITDDGYVFKTQDPIQPINLYEFNGESRRIMAARATTEAVLAGNLDATSKPVYGSDNDADVREIDDSVPATDGDGIPDIPDKDGKDGKNVEPHYIVPIHVYDVLGNEYKLNINFWKTYVYADGDQRHTQWYYLVTPEGSSASAVSGGNPAAGYLCFDATGKLVTNDQTNFPTSIKVEVTPPGDSGAGIFEFTLDLSRLTQYADDNSVSPSRVDGYPPGKLINYTIGDDGVITGIYDNGRRQPLAMIALAVFENPAGLEKVGSNEFRETANSGAFSVAAKPGTNGAGKLVPGTLEMSNVDLAAQFTEMIITQRGFQANSRVLTTADEILQELANLKR</sequence>
<dbReference type="GO" id="GO:0071978">
    <property type="term" value="P:bacterial-type flagellum-dependent swarming motility"/>
    <property type="evidence" value="ECO:0007669"/>
    <property type="project" value="TreeGrafter"/>
</dbReference>
<dbReference type="SUPFAM" id="SSF117143">
    <property type="entry name" value="Flagellar hook protein flgE"/>
    <property type="match status" value="1"/>
</dbReference>
<keyword evidence="11" id="KW-0966">Cell projection</keyword>
<dbReference type="AlphaFoldDB" id="A0A1M6FYP4"/>
<comment type="subcellular location">
    <subcellularLocation>
        <location evidence="1 5">Bacterial flagellum basal body</location>
    </subcellularLocation>
</comment>
<dbReference type="Pfam" id="PF07559">
    <property type="entry name" value="FlgE_D2"/>
    <property type="match status" value="1"/>
</dbReference>
<dbReference type="InterPro" id="IPR037058">
    <property type="entry name" value="Falgellar_hook_FlgE_sf"/>
</dbReference>
<dbReference type="GO" id="GO:0005829">
    <property type="term" value="C:cytosol"/>
    <property type="evidence" value="ECO:0007669"/>
    <property type="project" value="TreeGrafter"/>
</dbReference>
<gene>
    <name evidence="11" type="ORF">SAMN05444373_102013</name>
</gene>
<proteinExistence type="inferred from homology"/>
<evidence type="ECO:0000256" key="2">
    <source>
        <dbReference type="ARBA" id="ARBA00009677"/>
    </source>
</evidence>
<evidence type="ECO:0000313" key="12">
    <source>
        <dbReference type="Proteomes" id="UP000324781"/>
    </source>
</evidence>
<dbReference type="InterPro" id="IPR001444">
    <property type="entry name" value="Flag_bb_rod_N"/>
</dbReference>
<dbReference type="OrthoDB" id="9804559at2"/>
<keyword evidence="4 5" id="KW-0975">Bacterial flagellum</keyword>
<dbReference type="Pfam" id="PF06429">
    <property type="entry name" value="Flg_bbr_C"/>
    <property type="match status" value="1"/>
</dbReference>
<comment type="function">
    <text evidence="5">A flexible structure which links the flagellar filament to the drive apparatus in the basal body.</text>
</comment>
<dbReference type="GO" id="GO:0009424">
    <property type="term" value="C:bacterial-type flagellum hook"/>
    <property type="evidence" value="ECO:0007669"/>
    <property type="project" value="TreeGrafter"/>
</dbReference>
<feature type="domain" description="Flagellar basal-body/hook protein C-terminal" evidence="8">
    <location>
        <begin position="434"/>
        <end position="478"/>
    </location>
</feature>
<feature type="region of interest" description="Disordered" evidence="6">
    <location>
        <begin position="210"/>
        <end position="232"/>
    </location>
</feature>
<keyword evidence="11" id="KW-0969">Cilium</keyword>
<evidence type="ECO:0000259" key="8">
    <source>
        <dbReference type="Pfam" id="PF06429"/>
    </source>
</evidence>
<evidence type="ECO:0000259" key="7">
    <source>
        <dbReference type="Pfam" id="PF00460"/>
    </source>
</evidence>
<evidence type="ECO:0000259" key="10">
    <source>
        <dbReference type="Pfam" id="PF22692"/>
    </source>
</evidence>
<feature type="compositionally biased region" description="Basic and acidic residues" evidence="6">
    <location>
        <begin position="223"/>
        <end position="232"/>
    </location>
</feature>
<feature type="domain" description="Flagellar hook protein FlgE/F/G-like D1" evidence="10">
    <location>
        <begin position="98"/>
        <end position="140"/>
    </location>
</feature>
<evidence type="ECO:0000313" key="11">
    <source>
        <dbReference type="EMBL" id="SHJ02790.1"/>
    </source>
</evidence>
<dbReference type="Gene3D" id="2.60.98.20">
    <property type="entry name" value="Flagellar hook protein FlgE"/>
    <property type="match status" value="1"/>
</dbReference>
<feature type="domain" description="Flagellar basal body rod protein N-terminal" evidence="7">
    <location>
        <begin position="8"/>
        <end position="35"/>
    </location>
</feature>
<dbReference type="PROSITE" id="PS00588">
    <property type="entry name" value="FLAGELLA_BB_ROD"/>
    <property type="match status" value="1"/>
</dbReference>
<dbReference type="Pfam" id="PF00460">
    <property type="entry name" value="Flg_bb_rod"/>
    <property type="match status" value="1"/>
</dbReference>